<accession>A0A372NZW3</accession>
<evidence type="ECO:0000313" key="3">
    <source>
        <dbReference type="Proteomes" id="UP000264217"/>
    </source>
</evidence>
<dbReference type="RefSeq" id="WP_117390967.1">
    <property type="nucleotide sequence ID" value="NZ_QWDC01000001.1"/>
</dbReference>
<organism evidence="2 3">
    <name type="scientific">Mucilaginibacter conchicola</name>
    <dbReference type="NCBI Taxonomy" id="2303333"/>
    <lineage>
        <taxon>Bacteria</taxon>
        <taxon>Pseudomonadati</taxon>
        <taxon>Bacteroidota</taxon>
        <taxon>Sphingobacteriia</taxon>
        <taxon>Sphingobacteriales</taxon>
        <taxon>Sphingobacteriaceae</taxon>
        <taxon>Mucilaginibacter</taxon>
    </lineage>
</organism>
<keyword evidence="3" id="KW-1185">Reference proteome</keyword>
<dbReference type="EMBL" id="QWDC01000001">
    <property type="protein sequence ID" value="RFZ95404.1"/>
    <property type="molecule type" value="Genomic_DNA"/>
</dbReference>
<keyword evidence="1" id="KW-0732">Signal</keyword>
<dbReference type="Pfam" id="PF13715">
    <property type="entry name" value="CarbopepD_reg_2"/>
    <property type="match status" value="1"/>
</dbReference>
<evidence type="ECO:0008006" key="4">
    <source>
        <dbReference type="Google" id="ProtNLM"/>
    </source>
</evidence>
<dbReference type="AlphaFoldDB" id="A0A372NZW3"/>
<protein>
    <recommendedName>
        <fullName evidence="4">Carboxypeptidase-like regulatory domain-containing protein</fullName>
    </recommendedName>
</protein>
<evidence type="ECO:0000313" key="2">
    <source>
        <dbReference type="EMBL" id="RFZ95404.1"/>
    </source>
</evidence>
<feature type="signal peptide" evidence="1">
    <location>
        <begin position="1"/>
        <end position="20"/>
    </location>
</feature>
<dbReference type="Proteomes" id="UP000264217">
    <property type="component" value="Unassembled WGS sequence"/>
</dbReference>
<comment type="caution">
    <text evidence="2">The sequence shown here is derived from an EMBL/GenBank/DDBJ whole genome shotgun (WGS) entry which is preliminary data.</text>
</comment>
<dbReference type="SUPFAM" id="SSF49464">
    <property type="entry name" value="Carboxypeptidase regulatory domain-like"/>
    <property type="match status" value="1"/>
</dbReference>
<dbReference type="OrthoDB" id="1118857at2"/>
<dbReference type="Gene3D" id="2.60.40.1120">
    <property type="entry name" value="Carboxypeptidase-like, regulatory domain"/>
    <property type="match status" value="1"/>
</dbReference>
<feature type="chain" id="PRO_5017076965" description="Carboxypeptidase-like regulatory domain-containing protein" evidence="1">
    <location>
        <begin position="21"/>
        <end position="231"/>
    </location>
</feature>
<proteinExistence type="predicted"/>
<reference evidence="2 3" key="1">
    <citation type="submission" date="2018-08" db="EMBL/GenBank/DDBJ databases">
        <title>Mucilaginibacter sp. MYSH2.</title>
        <authorList>
            <person name="Seo T."/>
        </authorList>
    </citation>
    <scope>NUCLEOTIDE SEQUENCE [LARGE SCALE GENOMIC DNA]</scope>
    <source>
        <strain evidence="2 3">MYSH2</strain>
    </source>
</reference>
<sequence>MKKIFSLIATFTVLAQLASAQNQLKGTVYESGHNNRLDNVFIRDINTKQVTITDKNGNFEISTATGHTLVFNSPGYTADTLYVIDMRPKRIEMATQMIKLSEVNVTATRPSFDPRKEYPEVYEKSKVYVLSPSTWFSSEGKRARRLKHYFQTEAEQRAIDAAFSPAYVGSIVPLKGIELENFMTLYRPNYKFLRSNNRESMAAYINDSYKKYMALPADKRVPQALKATAAE</sequence>
<dbReference type="InterPro" id="IPR008969">
    <property type="entry name" value="CarboxyPept-like_regulatory"/>
</dbReference>
<name>A0A372NZW3_9SPHI</name>
<gene>
    <name evidence="2" type="ORF">D0C36_07735</name>
</gene>
<evidence type="ECO:0000256" key="1">
    <source>
        <dbReference type="SAM" id="SignalP"/>
    </source>
</evidence>